<evidence type="ECO:0000256" key="2">
    <source>
        <dbReference type="ARBA" id="ARBA00022574"/>
    </source>
</evidence>
<dbReference type="GeneID" id="106741839"/>
<evidence type="ECO:0000256" key="5">
    <source>
        <dbReference type="ARBA" id="ARBA00040876"/>
    </source>
</evidence>
<feature type="compositionally biased region" description="Basic and acidic residues" evidence="7">
    <location>
        <begin position="8"/>
        <end position="17"/>
    </location>
</feature>
<dbReference type="InterPro" id="IPR020472">
    <property type="entry name" value="WD40_PAC1"/>
</dbReference>
<feature type="region of interest" description="Disordered" evidence="7">
    <location>
        <begin position="1"/>
        <end position="38"/>
    </location>
</feature>
<dbReference type="SMART" id="SM00320">
    <property type="entry name" value="WD40"/>
    <property type="match status" value="6"/>
</dbReference>
<keyword evidence="4" id="KW-0539">Nucleus</keyword>
<feature type="region of interest" description="Disordered" evidence="7">
    <location>
        <begin position="121"/>
        <end position="152"/>
    </location>
</feature>
<feature type="compositionally biased region" description="Basic and acidic residues" evidence="7">
    <location>
        <begin position="26"/>
        <end position="38"/>
    </location>
</feature>
<dbReference type="PROSITE" id="PS00678">
    <property type="entry name" value="WD_REPEATS_1"/>
    <property type="match status" value="2"/>
</dbReference>
<dbReference type="RefSeq" id="XP_014469709.1">
    <property type="nucleotide sequence ID" value="XM_014614223.1"/>
</dbReference>
<comment type="subcellular location">
    <subcellularLocation>
        <location evidence="1">Nucleus</location>
    </subcellularLocation>
</comment>
<accession>A0A6P3WVM7</accession>
<evidence type="ECO:0000313" key="11">
    <source>
        <dbReference type="RefSeq" id="XP_014469710.1"/>
    </source>
</evidence>
<dbReference type="InterPro" id="IPR015943">
    <property type="entry name" value="WD40/YVTN_repeat-like_dom_sf"/>
</dbReference>
<evidence type="ECO:0000256" key="1">
    <source>
        <dbReference type="ARBA" id="ARBA00004123"/>
    </source>
</evidence>
<feature type="repeat" description="WD" evidence="6">
    <location>
        <begin position="374"/>
        <end position="409"/>
    </location>
</feature>
<evidence type="ECO:0000256" key="7">
    <source>
        <dbReference type="SAM" id="MobiDB-lite"/>
    </source>
</evidence>
<evidence type="ECO:0000313" key="9">
    <source>
        <dbReference type="Proteomes" id="UP000515204"/>
    </source>
</evidence>
<dbReference type="PANTHER" id="PTHR45903">
    <property type="entry name" value="GLUTAMATE-RICH WD REPEAT-CONTAINING PROTEIN 1"/>
    <property type="match status" value="1"/>
</dbReference>
<feature type="repeat" description="WD" evidence="6">
    <location>
        <begin position="325"/>
        <end position="360"/>
    </location>
</feature>
<dbReference type="InterPro" id="IPR019775">
    <property type="entry name" value="WD40_repeat_CS"/>
</dbReference>
<dbReference type="PANTHER" id="PTHR45903:SF1">
    <property type="entry name" value="GLUTAMATE-RICH WD REPEAT-CONTAINING PROTEIN 1"/>
    <property type="match status" value="1"/>
</dbReference>
<reference evidence="10 11" key="1">
    <citation type="submission" date="2025-04" db="UniProtKB">
        <authorList>
            <consortium name="RefSeq"/>
        </authorList>
    </citation>
    <scope>IDENTIFICATION</scope>
</reference>
<evidence type="ECO:0000256" key="4">
    <source>
        <dbReference type="ARBA" id="ARBA00023242"/>
    </source>
</evidence>
<organism evidence="9 10">
    <name type="scientific">Dinoponera quadriceps</name>
    <name type="common">South American ant</name>
    <dbReference type="NCBI Taxonomy" id="609295"/>
    <lineage>
        <taxon>Eukaryota</taxon>
        <taxon>Metazoa</taxon>
        <taxon>Ecdysozoa</taxon>
        <taxon>Arthropoda</taxon>
        <taxon>Hexapoda</taxon>
        <taxon>Insecta</taxon>
        <taxon>Pterygota</taxon>
        <taxon>Neoptera</taxon>
        <taxon>Endopterygota</taxon>
        <taxon>Hymenoptera</taxon>
        <taxon>Apocrita</taxon>
        <taxon>Aculeata</taxon>
        <taxon>Formicoidea</taxon>
        <taxon>Formicidae</taxon>
        <taxon>Ponerinae</taxon>
        <taxon>Ponerini</taxon>
        <taxon>Dinoponera</taxon>
    </lineage>
</organism>
<dbReference type="Gene3D" id="2.130.10.10">
    <property type="entry name" value="YVTN repeat-like/Quinoprotein amine dehydrogenase"/>
    <property type="match status" value="1"/>
</dbReference>
<feature type="compositionally biased region" description="Basic and acidic residues" evidence="7">
    <location>
        <begin position="123"/>
        <end position="132"/>
    </location>
</feature>
<dbReference type="InterPro" id="IPR036322">
    <property type="entry name" value="WD40_repeat_dom_sf"/>
</dbReference>
<feature type="domain" description="Histone-binding protein RBBP4-like N-terminal" evidence="8">
    <location>
        <begin position="52"/>
        <end position="119"/>
    </location>
</feature>
<dbReference type="AlphaFoldDB" id="A0A6P3WVM7"/>
<feature type="compositionally biased region" description="Acidic residues" evidence="7">
    <location>
        <begin position="133"/>
        <end position="150"/>
    </location>
</feature>
<dbReference type="Pfam" id="PF12265">
    <property type="entry name" value="CAF1C_H4-bd"/>
    <property type="match status" value="1"/>
</dbReference>
<dbReference type="GO" id="GO:0042254">
    <property type="term" value="P:ribosome biogenesis"/>
    <property type="evidence" value="ECO:0007669"/>
    <property type="project" value="TreeGrafter"/>
</dbReference>
<sequence length="469" mass="52068">MTEEMEVEALKHVKNEDEMSDDDADSKENESDNENREKTKVYLPGQVLEEGEELVVDKSAYRLLHQAQSGAPCLSFDILPDDLGNSRENYPLTMYIVAGTQAAQAHVNNVLVMKMLNLHGTKQRSEDSKNESSDSEDSENESSDSEDESVEYNPVMRVAPIRHQGCVNRIRCAKVREAPLAASWSELGRINVWDLREQLSVIENPGLLAAYRNKCDKEKGGGVKPLFTFKSHLSEGFALDWCPTRPGDLASGDCKGNIHIWRIGNDSPTWQIDQRPFNSHAPHSVEDLQWSPCEKDVLASCSVDKTIKIWDTRVSPNKACMLTASGAHRADINVISWSRIESQFIVSGGDDGLLCIWDLRLLGSSNAADPIAIFKHHSAPVTTVEWHPTESTVFASGGADNQIAQWDLSVEADTLEAGQNDELAKLPPQLLFIHQGQSDIKELHWHPQCPGTMISTAHSGFNIFRTISV</sequence>
<dbReference type="KEGG" id="dqu:106741839"/>
<dbReference type="SUPFAM" id="SSF50978">
    <property type="entry name" value="WD40 repeat-like"/>
    <property type="match status" value="1"/>
</dbReference>
<evidence type="ECO:0000256" key="3">
    <source>
        <dbReference type="ARBA" id="ARBA00022737"/>
    </source>
</evidence>
<dbReference type="InterPro" id="IPR001680">
    <property type="entry name" value="WD40_rpt"/>
</dbReference>
<keyword evidence="2 6" id="KW-0853">WD repeat</keyword>
<evidence type="ECO:0000313" key="10">
    <source>
        <dbReference type="RefSeq" id="XP_014469709.1"/>
    </source>
</evidence>
<dbReference type="Proteomes" id="UP000515204">
    <property type="component" value="Unplaced"/>
</dbReference>
<keyword evidence="3" id="KW-0677">Repeat</keyword>
<dbReference type="PRINTS" id="PR00320">
    <property type="entry name" value="GPROTEINBRPT"/>
</dbReference>
<dbReference type="PROSITE" id="PS50294">
    <property type="entry name" value="WD_REPEATS_REGION"/>
    <property type="match status" value="2"/>
</dbReference>
<dbReference type="PROSITE" id="PS50082">
    <property type="entry name" value="WD_REPEATS_2"/>
    <property type="match status" value="3"/>
</dbReference>
<feature type="repeat" description="WD" evidence="6">
    <location>
        <begin position="285"/>
        <end position="313"/>
    </location>
</feature>
<name>A0A6P3WVM7_DINQU</name>
<evidence type="ECO:0000259" key="8">
    <source>
        <dbReference type="Pfam" id="PF12265"/>
    </source>
</evidence>
<evidence type="ECO:0000256" key="6">
    <source>
        <dbReference type="PROSITE-ProRule" id="PRU00221"/>
    </source>
</evidence>
<protein>
    <recommendedName>
        <fullName evidence="5">Glutamate-rich WD repeat-containing protein 1</fullName>
    </recommendedName>
</protein>
<proteinExistence type="predicted"/>
<dbReference type="InterPro" id="IPR022052">
    <property type="entry name" value="Histone-bd_RBBP4-like_N"/>
</dbReference>
<dbReference type="OrthoDB" id="2161379at2759"/>
<keyword evidence="9" id="KW-1185">Reference proteome</keyword>
<dbReference type="GO" id="GO:0005730">
    <property type="term" value="C:nucleolus"/>
    <property type="evidence" value="ECO:0007669"/>
    <property type="project" value="TreeGrafter"/>
</dbReference>
<gene>
    <name evidence="10 11" type="primary">LOC106741839</name>
</gene>
<dbReference type="Pfam" id="PF00400">
    <property type="entry name" value="WD40"/>
    <property type="match status" value="3"/>
</dbReference>
<dbReference type="RefSeq" id="XP_014469710.1">
    <property type="nucleotide sequence ID" value="XM_014614224.1"/>
</dbReference>
<dbReference type="InterPro" id="IPR051972">
    <property type="entry name" value="Glutamate-rich_WD_repeat"/>
</dbReference>